<dbReference type="InterPro" id="IPR011840">
    <property type="entry name" value="PulA_typeI"/>
</dbReference>
<reference evidence="4" key="1">
    <citation type="submission" date="2017-12" db="EMBL/GenBank/DDBJ databases">
        <title>FDA dAtabase for Regulatory Grade micrObial Sequences (FDA-ARGOS): Supporting development and validation of Infectious Disease Dx tests.</title>
        <authorList>
            <person name="Hoffmann M."/>
            <person name="Allard M."/>
            <person name="Evans P."/>
            <person name="Brown E."/>
            <person name="Tallon L."/>
            <person name="Sadzewicz L."/>
            <person name="Sengamalay N."/>
            <person name="Ott S."/>
            <person name="Godinez A."/>
            <person name="Nagaraj S."/>
            <person name="Vavikolanu K."/>
            <person name="Aluvathingal J."/>
            <person name="Nadendla S."/>
            <person name="Sichtig H."/>
        </authorList>
    </citation>
    <scope>NUCLEOTIDE SEQUENCE [LARGE SCALE GENOMIC DNA]</scope>
    <source>
        <strain evidence="4">FDAARGOS_249</strain>
    </source>
</reference>
<dbReference type="InterPro" id="IPR004193">
    <property type="entry name" value="Glyco_hydro_13_N"/>
</dbReference>
<protein>
    <submittedName>
        <fullName evidence="3">Type I pullulanase</fullName>
    </submittedName>
</protein>
<dbReference type="SUPFAM" id="SSF51445">
    <property type="entry name" value="(Trans)glycosidases"/>
    <property type="match status" value="1"/>
</dbReference>
<dbReference type="InterPro" id="IPR013783">
    <property type="entry name" value="Ig-like_fold"/>
</dbReference>
<evidence type="ECO:0000256" key="1">
    <source>
        <dbReference type="ARBA" id="ARBA00008061"/>
    </source>
</evidence>
<dbReference type="Gene3D" id="3.20.20.80">
    <property type="entry name" value="Glycosidases"/>
    <property type="match status" value="1"/>
</dbReference>
<dbReference type="Pfam" id="PF00128">
    <property type="entry name" value="Alpha-amylase"/>
    <property type="match status" value="1"/>
</dbReference>
<dbReference type="GO" id="GO:0004553">
    <property type="term" value="F:hydrolase activity, hydrolyzing O-glycosyl compounds"/>
    <property type="evidence" value="ECO:0007669"/>
    <property type="project" value="InterPro"/>
</dbReference>
<dbReference type="RefSeq" id="WP_083067891.1">
    <property type="nucleotide sequence ID" value="NZ_NBTM02000001.1"/>
</dbReference>
<dbReference type="InterPro" id="IPR017853">
    <property type="entry name" value="GH"/>
</dbReference>
<dbReference type="Proteomes" id="UP000192813">
    <property type="component" value="Unassembled WGS sequence"/>
</dbReference>
<dbReference type="Gene3D" id="2.60.40.10">
    <property type="entry name" value="Immunoglobulins"/>
    <property type="match status" value="1"/>
</dbReference>
<comment type="similarity">
    <text evidence="1">Belongs to the glycosyl hydrolase 13 family.</text>
</comment>
<sequence>MAKDIATIQEIFDLIETADPELISLRMRETMESDAFDKAYYYDGFLGYSYSKTSTLLRIWTPIAIDVELLLYKSDTSDEYEAIQMEEEVETGTYVVRLEGDYKNVPYMYRIFFPNSTVEITQDPYSQAVTVNGARSVIVDLEEGYPDDWENDKRPPFADARDAIIYEASVRDLTSNINSGVPKEKRGKFAGLALSGTKTANEFATGLDYIADLGITHLQLMPMADFVTVDELSDRPDNYNWGYDPMHYNVPEGSYSMAPRDPVARLKEMREMVQALHAKGLRVVMDVVYNHVYEHERHPLGLTVPYYYFRYNKNGDLSNGSGVGNETDSTRLMFRRYMIESITYWAKEFHIDGFRFDLMGLHDIETLNLIREALDKIDPSILMYGEGWDLETLLSSDKKAILRNAYKTPRISYFNDQLRDQVRGSDYGDATDPGFITGKFMTEQAVLASFLGGGNLSKRDANVTQAQQLIQYIEVHDNYTLRDKIALSHGEEPVRLRKRRQLLGNSIIALSAGIPFFHSGQEFFRTKHGVRDSYNAGDEINCMDWDLMAANYDAVNYFKGLLALRKKYPFFTEKNQQTFFENVTVIKSDYQIIGVHYHGIGHELVVIFNGQLNDVKVWIPEGGWRPIARDNKMVGDDFVDLIKGNADVNVPILSTLILERVE</sequence>
<proteinExistence type="inferred from homology"/>
<dbReference type="InterPro" id="IPR006047">
    <property type="entry name" value="GH13_cat_dom"/>
</dbReference>
<dbReference type="SUPFAM" id="SSF81296">
    <property type="entry name" value="E set domains"/>
    <property type="match status" value="1"/>
</dbReference>
<dbReference type="EMBL" id="NBTM02000001">
    <property type="protein sequence ID" value="PNL91111.1"/>
    <property type="molecule type" value="Genomic_DNA"/>
</dbReference>
<dbReference type="Pfam" id="PF02922">
    <property type="entry name" value="CBM_48"/>
    <property type="match status" value="1"/>
</dbReference>
<dbReference type="NCBIfam" id="TIGR02104">
    <property type="entry name" value="pulA_typeI"/>
    <property type="match status" value="1"/>
</dbReference>
<dbReference type="CDD" id="cd11341">
    <property type="entry name" value="AmyAc_Pullulanase_LD-like"/>
    <property type="match status" value="1"/>
</dbReference>
<gene>
    <name evidence="3" type="primary">pulA</name>
    <name evidence="3" type="ORF">A6J77_002225</name>
</gene>
<evidence type="ECO:0000313" key="4">
    <source>
        <dbReference type="Proteomes" id="UP000192813"/>
    </source>
</evidence>
<dbReference type="AlphaFoldDB" id="A0A2J9PM42"/>
<evidence type="ECO:0000259" key="2">
    <source>
        <dbReference type="SMART" id="SM00642"/>
    </source>
</evidence>
<name>A0A2J9PM42_9LACT</name>
<organism evidence="3 4">
    <name type="scientific">Aerococcus viridans</name>
    <dbReference type="NCBI Taxonomy" id="1377"/>
    <lineage>
        <taxon>Bacteria</taxon>
        <taxon>Bacillati</taxon>
        <taxon>Bacillota</taxon>
        <taxon>Bacilli</taxon>
        <taxon>Lactobacillales</taxon>
        <taxon>Aerococcaceae</taxon>
        <taxon>Aerococcus</taxon>
    </lineage>
</organism>
<dbReference type="SMART" id="SM00642">
    <property type="entry name" value="Aamy"/>
    <property type="match status" value="1"/>
</dbReference>
<dbReference type="Gene3D" id="2.60.40.1180">
    <property type="entry name" value="Golgi alpha-mannosidase II"/>
    <property type="match status" value="1"/>
</dbReference>
<dbReference type="CDD" id="cd02860">
    <property type="entry name" value="E_set_Pullulanase"/>
    <property type="match status" value="1"/>
</dbReference>
<feature type="domain" description="Glycosyl hydrolase family 13 catalytic" evidence="2">
    <location>
        <begin position="203"/>
        <end position="565"/>
    </location>
</feature>
<accession>A0A2J9PM42</accession>
<comment type="caution">
    <text evidence="3">The sequence shown here is derived from an EMBL/GenBank/DDBJ whole genome shotgun (WGS) entry which is preliminary data.</text>
</comment>
<dbReference type="GO" id="GO:0005975">
    <property type="term" value="P:carbohydrate metabolic process"/>
    <property type="evidence" value="ECO:0007669"/>
    <property type="project" value="InterPro"/>
</dbReference>
<evidence type="ECO:0000313" key="3">
    <source>
        <dbReference type="EMBL" id="PNL91111.1"/>
    </source>
</evidence>
<dbReference type="PANTHER" id="PTHR43002">
    <property type="entry name" value="GLYCOGEN DEBRANCHING ENZYME"/>
    <property type="match status" value="1"/>
</dbReference>
<dbReference type="InterPro" id="IPR013780">
    <property type="entry name" value="Glyco_hydro_b"/>
</dbReference>
<dbReference type="InterPro" id="IPR014756">
    <property type="entry name" value="Ig_E-set"/>
</dbReference>